<proteinExistence type="predicted"/>
<dbReference type="RefSeq" id="WP_229352658.1">
    <property type="nucleotide sequence ID" value="NZ_BAABAO010000003.1"/>
</dbReference>
<keyword evidence="4" id="KW-1185">Reference proteome</keyword>
<organism evidence="3 4">
    <name type="scientific">Flavobacterium chungbukense</name>
    <dbReference type="NCBI Taxonomy" id="877464"/>
    <lineage>
        <taxon>Bacteria</taxon>
        <taxon>Pseudomonadati</taxon>
        <taxon>Bacteroidota</taxon>
        <taxon>Flavobacteriia</taxon>
        <taxon>Flavobacteriales</taxon>
        <taxon>Flavobacteriaceae</taxon>
        <taxon>Flavobacterium</taxon>
    </lineage>
</organism>
<comment type="caution">
    <text evidence="3">The sequence shown here is derived from an EMBL/GenBank/DDBJ whole genome shotgun (WGS) entry which is preliminary data.</text>
</comment>
<sequence>MEKFKSKIDLWLAFVLIVIFGLALIQFAYEKKWIGLSFIFCVISFIVHMFTTTFYTIERGKLRIKCGFLIDFTIEIKNVKKISETFNVLSSPALSLDRLEIVYGKYDTVLISPKDKKGFLEAVKRINPEIEIVLKK</sequence>
<feature type="domain" description="Uncharacterized protein YyaB-like PH" evidence="2">
    <location>
        <begin position="53"/>
        <end position="127"/>
    </location>
</feature>
<reference evidence="4" key="1">
    <citation type="journal article" date="2019" name="Int. J. Syst. Evol. Microbiol.">
        <title>The Global Catalogue of Microorganisms (GCM) 10K type strain sequencing project: providing services to taxonomists for standard genome sequencing and annotation.</title>
        <authorList>
            <consortium name="The Broad Institute Genomics Platform"/>
            <consortium name="The Broad Institute Genome Sequencing Center for Infectious Disease"/>
            <person name="Wu L."/>
            <person name="Ma J."/>
        </authorList>
    </citation>
    <scope>NUCLEOTIDE SEQUENCE [LARGE SCALE GENOMIC DNA]</scope>
    <source>
        <strain evidence="4">JCM 17386</strain>
    </source>
</reference>
<feature type="transmembrane region" description="Helical" evidence="1">
    <location>
        <begin position="35"/>
        <end position="57"/>
    </location>
</feature>
<keyword evidence="1" id="KW-0472">Membrane</keyword>
<gene>
    <name evidence="3" type="ORF">GCM10022250_11170</name>
</gene>
<evidence type="ECO:0000256" key="1">
    <source>
        <dbReference type="SAM" id="Phobius"/>
    </source>
</evidence>
<dbReference type="Proteomes" id="UP001501333">
    <property type="component" value="Unassembled WGS sequence"/>
</dbReference>
<evidence type="ECO:0000313" key="3">
    <source>
        <dbReference type="EMBL" id="GAA4125396.1"/>
    </source>
</evidence>
<evidence type="ECO:0000259" key="2">
    <source>
        <dbReference type="Pfam" id="PF06713"/>
    </source>
</evidence>
<dbReference type="Pfam" id="PF06713">
    <property type="entry name" value="bPH_4"/>
    <property type="match status" value="1"/>
</dbReference>
<protein>
    <submittedName>
        <fullName evidence="3">PH domain-containing protein</fullName>
    </submittedName>
</protein>
<feature type="transmembrane region" description="Helical" evidence="1">
    <location>
        <begin position="12"/>
        <end position="29"/>
    </location>
</feature>
<dbReference type="EMBL" id="BAABAO010000003">
    <property type="protein sequence ID" value="GAA4125396.1"/>
    <property type="molecule type" value="Genomic_DNA"/>
</dbReference>
<evidence type="ECO:0000313" key="4">
    <source>
        <dbReference type="Proteomes" id="UP001501333"/>
    </source>
</evidence>
<accession>A0ABP7XTK5</accession>
<keyword evidence="1" id="KW-0812">Transmembrane</keyword>
<keyword evidence="1" id="KW-1133">Transmembrane helix</keyword>
<dbReference type="InterPro" id="IPR009589">
    <property type="entry name" value="PH_YyaB-like"/>
</dbReference>
<name>A0ABP7XTK5_9FLAO</name>